<organism evidence="12 13">
    <name type="scientific">Vanilla planifolia</name>
    <name type="common">Vanilla</name>
    <dbReference type="NCBI Taxonomy" id="51239"/>
    <lineage>
        <taxon>Eukaryota</taxon>
        <taxon>Viridiplantae</taxon>
        <taxon>Streptophyta</taxon>
        <taxon>Embryophyta</taxon>
        <taxon>Tracheophyta</taxon>
        <taxon>Spermatophyta</taxon>
        <taxon>Magnoliopsida</taxon>
        <taxon>Liliopsida</taxon>
        <taxon>Asparagales</taxon>
        <taxon>Orchidaceae</taxon>
        <taxon>Vanilloideae</taxon>
        <taxon>Vanilleae</taxon>
        <taxon>Vanilla</taxon>
    </lineage>
</organism>
<keyword evidence="4" id="KW-0479">Metal-binding</keyword>
<keyword evidence="3 10" id="KW-0812">Transmembrane</keyword>
<keyword evidence="2" id="KW-0808">Transferase</keyword>
<evidence type="ECO:0000256" key="10">
    <source>
        <dbReference type="SAM" id="Phobius"/>
    </source>
</evidence>
<dbReference type="InterPro" id="IPR013083">
    <property type="entry name" value="Znf_RING/FYVE/PHD"/>
</dbReference>
<protein>
    <recommendedName>
        <fullName evidence="11">RING-type domain-containing protein</fullName>
    </recommendedName>
</protein>
<name>A0A835U9C3_VANPL</name>
<dbReference type="GO" id="GO:0016020">
    <property type="term" value="C:membrane"/>
    <property type="evidence" value="ECO:0007669"/>
    <property type="project" value="UniProtKB-SubCell"/>
</dbReference>
<sequence>MVPEREGPEYRPDPPPKWGPYNNAGDFSACMAIILASLISALALALAVNTLIRRFIRRRSRRQHATGDVEKPAATMADALPADALPTVVFSSGAGIPGGASSMADCAICLQEFLDGDALRLLPDCGHGFHVGCVDRWIAARRSCPTCRKTCLTAASAPAEGFGP</sequence>
<evidence type="ECO:0000256" key="3">
    <source>
        <dbReference type="ARBA" id="ARBA00022692"/>
    </source>
</evidence>
<evidence type="ECO:0000256" key="5">
    <source>
        <dbReference type="ARBA" id="ARBA00022833"/>
    </source>
</evidence>
<feature type="transmembrane region" description="Helical" evidence="10">
    <location>
        <begin position="31"/>
        <end position="52"/>
    </location>
</feature>
<comment type="similarity">
    <text evidence="8">Belongs to the RING-type zinc finger family. ATL subfamily.</text>
</comment>
<evidence type="ECO:0000313" key="12">
    <source>
        <dbReference type="EMBL" id="KAG0452740.1"/>
    </source>
</evidence>
<keyword evidence="5" id="KW-0862">Zinc</keyword>
<dbReference type="InterPro" id="IPR001841">
    <property type="entry name" value="Znf_RING"/>
</dbReference>
<evidence type="ECO:0000256" key="2">
    <source>
        <dbReference type="ARBA" id="ARBA00022679"/>
    </source>
</evidence>
<keyword evidence="6 10" id="KW-1133">Transmembrane helix</keyword>
<proteinExistence type="inferred from homology"/>
<dbReference type="UniPathway" id="UPA00143"/>
<dbReference type="SMART" id="SM00184">
    <property type="entry name" value="RING"/>
    <property type="match status" value="1"/>
</dbReference>
<dbReference type="PANTHER" id="PTHR46905:SF1">
    <property type="entry name" value="RING-TYPE E3 UBIQUITIN TRANSFERASE"/>
    <property type="match status" value="1"/>
</dbReference>
<dbReference type="GO" id="GO:0016740">
    <property type="term" value="F:transferase activity"/>
    <property type="evidence" value="ECO:0007669"/>
    <property type="project" value="UniProtKB-KW"/>
</dbReference>
<feature type="domain" description="RING-type" evidence="11">
    <location>
        <begin position="106"/>
        <end position="148"/>
    </location>
</feature>
<gene>
    <name evidence="12" type="ORF">HPP92_025404</name>
</gene>
<dbReference type="PROSITE" id="PS50089">
    <property type="entry name" value="ZF_RING_2"/>
    <property type="match status" value="1"/>
</dbReference>
<evidence type="ECO:0000256" key="4">
    <source>
        <dbReference type="ARBA" id="ARBA00022723"/>
    </source>
</evidence>
<evidence type="ECO:0000256" key="1">
    <source>
        <dbReference type="ARBA" id="ARBA00004167"/>
    </source>
</evidence>
<dbReference type="GO" id="GO:0008270">
    <property type="term" value="F:zinc ion binding"/>
    <property type="evidence" value="ECO:0007669"/>
    <property type="project" value="UniProtKB-KW"/>
</dbReference>
<dbReference type="OrthoDB" id="16041at2759"/>
<evidence type="ECO:0000256" key="7">
    <source>
        <dbReference type="ARBA" id="ARBA00023136"/>
    </source>
</evidence>
<dbReference type="InterPro" id="IPR044602">
    <property type="entry name" value="ATL10/ATL72-79-like"/>
</dbReference>
<dbReference type="AlphaFoldDB" id="A0A835U9C3"/>
<dbReference type="GO" id="GO:0016567">
    <property type="term" value="P:protein ubiquitination"/>
    <property type="evidence" value="ECO:0007669"/>
    <property type="project" value="UniProtKB-UniPathway"/>
</dbReference>
<dbReference type="Proteomes" id="UP000636800">
    <property type="component" value="Unassembled WGS sequence"/>
</dbReference>
<keyword evidence="13" id="KW-1185">Reference proteome</keyword>
<dbReference type="SUPFAM" id="SSF57850">
    <property type="entry name" value="RING/U-box"/>
    <property type="match status" value="1"/>
</dbReference>
<evidence type="ECO:0000313" key="13">
    <source>
        <dbReference type="Proteomes" id="UP000636800"/>
    </source>
</evidence>
<dbReference type="Gene3D" id="3.30.40.10">
    <property type="entry name" value="Zinc/RING finger domain, C3HC4 (zinc finger)"/>
    <property type="match status" value="1"/>
</dbReference>
<keyword evidence="7 10" id="KW-0472">Membrane</keyword>
<dbReference type="Pfam" id="PF13639">
    <property type="entry name" value="zf-RING_2"/>
    <property type="match status" value="1"/>
</dbReference>
<dbReference type="EMBL" id="JADCNL010000014">
    <property type="protein sequence ID" value="KAG0452740.1"/>
    <property type="molecule type" value="Genomic_DNA"/>
</dbReference>
<evidence type="ECO:0000256" key="6">
    <source>
        <dbReference type="ARBA" id="ARBA00022989"/>
    </source>
</evidence>
<evidence type="ECO:0000256" key="8">
    <source>
        <dbReference type="ARBA" id="ARBA00024209"/>
    </source>
</evidence>
<accession>A0A835U9C3</accession>
<reference evidence="12 13" key="1">
    <citation type="journal article" date="2020" name="Nat. Food">
        <title>A phased Vanilla planifolia genome enables genetic improvement of flavour and production.</title>
        <authorList>
            <person name="Hasing T."/>
            <person name="Tang H."/>
            <person name="Brym M."/>
            <person name="Khazi F."/>
            <person name="Huang T."/>
            <person name="Chambers A.H."/>
        </authorList>
    </citation>
    <scope>NUCLEOTIDE SEQUENCE [LARGE SCALE GENOMIC DNA]</scope>
    <source>
        <tissue evidence="12">Leaf</tissue>
    </source>
</reference>
<comment type="caution">
    <text evidence="12">The sequence shown here is derived from an EMBL/GenBank/DDBJ whole genome shotgun (WGS) entry which is preliminary data.</text>
</comment>
<keyword evidence="9" id="KW-0863">Zinc-finger</keyword>
<evidence type="ECO:0000256" key="9">
    <source>
        <dbReference type="PROSITE-ProRule" id="PRU00175"/>
    </source>
</evidence>
<dbReference type="PANTHER" id="PTHR46905">
    <property type="entry name" value="RING-H2 FINGER PROTEIN ATL78"/>
    <property type="match status" value="1"/>
</dbReference>
<evidence type="ECO:0000259" key="11">
    <source>
        <dbReference type="PROSITE" id="PS50089"/>
    </source>
</evidence>
<comment type="subcellular location">
    <subcellularLocation>
        <location evidence="1">Membrane</location>
        <topology evidence="1">Single-pass membrane protein</topology>
    </subcellularLocation>
</comment>